<keyword evidence="2" id="KW-0479">Metal-binding</keyword>
<dbReference type="InterPro" id="IPR006638">
    <property type="entry name" value="Elp3/MiaA/NifB-like_rSAM"/>
</dbReference>
<dbReference type="InterPro" id="IPR034422">
    <property type="entry name" value="HydE/PylB-like"/>
</dbReference>
<dbReference type="InterPro" id="IPR007197">
    <property type="entry name" value="rSAM"/>
</dbReference>
<feature type="binding site" evidence="6">
    <location>
        <position position="138"/>
    </location>
    <ligand>
        <name>(3R)-3-methyl-D-ornithine</name>
        <dbReference type="ChEBI" id="CHEBI:64642"/>
    </ligand>
</feature>
<evidence type="ECO:0000256" key="3">
    <source>
        <dbReference type="ARBA" id="ARBA00023004"/>
    </source>
</evidence>
<evidence type="ECO:0000256" key="5">
    <source>
        <dbReference type="PIRSR" id="PIRSR004762-1"/>
    </source>
</evidence>
<dbReference type="PANTHER" id="PTHR43726">
    <property type="entry name" value="3-METHYLORNITHINE SYNTHASE"/>
    <property type="match status" value="1"/>
</dbReference>
<dbReference type="InterPro" id="IPR013785">
    <property type="entry name" value="Aldolase_TIM"/>
</dbReference>
<evidence type="ECO:0000256" key="6">
    <source>
        <dbReference type="PIRSR" id="PIRSR004762-2"/>
    </source>
</evidence>
<keyword evidence="5" id="KW-0004">4Fe-4S</keyword>
<feature type="binding site" evidence="6">
    <location>
        <position position="289"/>
    </location>
    <ligand>
        <name>(3R)-3-methyl-D-ornithine</name>
        <dbReference type="ChEBI" id="CHEBI:64642"/>
    </ligand>
</feature>
<dbReference type="GO" id="GO:0051539">
    <property type="term" value="F:4 iron, 4 sulfur cluster binding"/>
    <property type="evidence" value="ECO:0007669"/>
    <property type="project" value="UniProtKB-KW"/>
</dbReference>
<feature type="binding site" evidence="6">
    <location>
        <position position="182"/>
    </location>
    <ligand>
        <name>S-adenosyl-L-methionine</name>
        <dbReference type="ChEBI" id="CHEBI:59789"/>
    </ligand>
</feature>
<evidence type="ECO:0000259" key="7">
    <source>
        <dbReference type="PROSITE" id="PS51918"/>
    </source>
</evidence>
<feature type="binding site" evidence="6">
    <location>
        <position position="105"/>
    </location>
    <ligand>
        <name>(3R)-3-methyl-D-ornithine</name>
        <dbReference type="ChEBI" id="CHEBI:64642"/>
    </ligand>
</feature>
<evidence type="ECO:0000256" key="1">
    <source>
        <dbReference type="ARBA" id="ARBA00022691"/>
    </source>
</evidence>
<dbReference type="Pfam" id="PF04055">
    <property type="entry name" value="Radical_SAM"/>
    <property type="match status" value="1"/>
</dbReference>
<feature type="binding site" evidence="6">
    <location>
        <position position="163"/>
    </location>
    <ligand>
        <name>S-adenosyl-L-methionine</name>
        <dbReference type="ChEBI" id="CHEBI:59789"/>
    </ligand>
</feature>
<dbReference type="SMART" id="SM00729">
    <property type="entry name" value="Elp3"/>
    <property type="match status" value="1"/>
</dbReference>
<protein>
    <recommendedName>
        <fullName evidence="7">Radical SAM core domain-containing protein</fullName>
    </recommendedName>
</protein>
<comment type="caution">
    <text evidence="8">The sequence shown here is derived from an EMBL/GenBank/DDBJ whole genome shotgun (WGS) entry which is preliminary data.</text>
</comment>
<dbReference type="Proteomes" id="UP000070263">
    <property type="component" value="Unassembled WGS sequence"/>
</dbReference>
<dbReference type="PIRSF" id="PIRSF004762">
    <property type="entry name" value="CHP00423"/>
    <property type="match status" value="1"/>
</dbReference>
<dbReference type="SFLD" id="SFLDG01060">
    <property type="entry name" value="BATS_domain_containing"/>
    <property type="match status" value="1"/>
</dbReference>
<dbReference type="SFLD" id="SFLDF00349">
    <property type="entry name" value="3-methylornithine_synthase_(Py"/>
    <property type="match status" value="1"/>
</dbReference>
<name>A0A133VJ66_9EURY</name>
<reference evidence="8 9" key="1">
    <citation type="journal article" date="2016" name="Sci. Rep.">
        <title>Metabolic traits of an uncultured archaeal lineage -MSBL1- from brine pools of the Red Sea.</title>
        <authorList>
            <person name="Mwirichia R."/>
            <person name="Alam I."/>
            <person name="Rashid M."/>
            <person name="Vinu M."/>
            <person name="Ba-Alawi W."/>
            <person name="Anthony Kamau A."/>
            <person name="Kamanda Ngugi D."/>
            <person name="Goker M."/>
            <person name="Klenk H.P."/>
            <person name="Bajic V."/>
            <person name="Stingl U."/>
        </authorList>
    </citation>
    <scope>NUCLEOTIDE SEQUENCE [LARGE SCALE GENOMIC DNA]</scope>
    <source>
        <strain evidence="8">SCGC-AAA382A20</strain>
    </source>
</reference>
<feature type="binding site" evidence="6">
    <location>
        <position position="227"/>
    </location>
    <ligand>
        <name>(3R)-3-methyl-D-ornithine</name>
        <dbReference type="ChEBI" id="CHEBI:64642"/>
    </ligand>
</feature>
<dbReference type="PATRIC" id="fig|1698280.3.peg.794"/>
<keyword evidence="1 5" id="KW-0949">S-adenosyl-L-methionine</keyword>
<keyword evidence="4 5" id="KW-0411">Iron-sulfur</keyword>
<dbReference type="InterPro" id="IPR058240">
    <property type="entry name" value="rSAM_sf"/>
</dbReference>
<dbReference type="GO" id="GO:0071524">
    <property type="term" value="P:pyrrolysine biosynthetic process"/>
    <property type="evidence" value="ECO:0007669"/>
    <property type="project" value="InterPro"/>
</dbReference>
<dbReference type="PROSITE" id="PS51918">
    <property type="entry name" value="RADICAL_SAM"/>
    <property type="match status" value="1"/>
</dbReference>
<feature type="binding site" evidence="5">
    <location>
        <position position="70"/>
    </location>
    <ligand>
        <name>[4Fe-4S] cluster</name>
        <dbReference type="ChEBI" id="CHEBI:49883"/>
        <note>4Fe-4S-S-AdoMet</note>
    </ligand>
</feature>
<dbReference type="NCBIfam" id="TIGR03910">
    <property type="entry name" value="pyrrolys_PylB"/>
    <property type="match status" value="1"/>
</dbReference>
<proteinExistence type="predicted"/>
<keyword evidence="9" id="KW-1185">Reference proteome</keyword>
<comment type="cofactor">
    <cofactor evidence="5">
        <name>[4Fe-4S] cluster</name>
        <dbReference type="ChEBI" id="CHEBI:49883"/>
    </cofactor>
    <text evidence="5">Binds 1 [4Fe-4S] cluster. The cluster is coordinated with 3 cysteines and an exchangeable S-adenosyl-L-methionine.</text>
</comment>
<feature type="domain" description="Radical SAM core" evidence="7">
    <location>
        <begin position="49"/>
        <end position="269"/>
    </location>
</feature>
<dbReference type="CDD" id="cd01335">
    <property type="entry name" value="Radical_SAM"/>
    <property type="match status" value="1"/>
</dbReference>
<dbReference type="SUPFAM" id="SSF102114">
    <property type="entry name" value="Radical SAM enzymes"/>
    <property type="match status" value="1"/>
</dbReference>
<dbReference type="Gene3D" id="3.20.20.70">
    <property type="entry name" value="Aldolase class I"/>
    <property type="match status" value="1"/>
</dbReference>
<dbReference type="GO" id="GO:0016740">
    <property type="term" value="F:transferase activity"/>
    <property type="evidence" value="ECO:0007669"/>
    <property type="project" value="TreeGrafter"/>
</dbReference>
<evidence type="ECO:0000256" key="4">
    <source>
        <dbReference type="ARBA" id="ARBA00023014"/>
    </source>
</evidence>
<gene>
    <name evidence="8" type="ORF">AKJ51_03660</name>
</gene>
<feature type="binding site" evidence="6">
    <location>
        <position position="174"/>
    </location>
    <ligand>
        <name>S-adenosyl-L-methionine</name>
        <dbReference type="ChEBI" id="CHEBI:59789"/>
    </ligand>
</feature>
<dbReference type="SFLD" id="SFLDS00029">
    <property type="entry name" value="Radical_SAM"/>
    <property type="match status" value="1"/>
</dbReference>
<keyword evidence="3 5" id="KW-0408">Iron</keyword>
<feature type="binding site" evidence="5">
    <location>
        <position position="63"/>
    </location>
    <ligand>
        <name>[4Fe-4S] cluster</name>
        <dbReference type="ChEBI" id="CHEBI:49883"/>
        <note>4Fe-4S-S-AdoMet</note>
    </ligand>
</feature>
<evidence type="ECO:0000313" key="9">
    <source>
        <dbReference type="Proteomes" id="UP000070263"/>
    </source>
</evidence>
<dbReference type="AlphaFoldDB" id="A0A133VJ66"/>
<accession>A0A133VJ66</accession>
<dbReference type="SFLD" id="SFLDG01280">
    <property type="entry name" value="HydE/PylB-like"/>
    <property type="match status" value="1"/>
</dbReference>
<dbReference type="GO" id="GO:0046872">
    <property type="term" value="F:metal ion binding"/>
    <property type="evidence" value="ECO:0007669"/>
    <property type="project" value="UniProtKB-KW"/>
</dbReference>
<evidence type="ECO:0000256" key="2">
    <source>
        <dbReference type="ARBA" id="ARBA00022723"/>
    </source>
</evidence>
<feature type="binding site" evidence="6">
    <location>
        <position position="267"/>
    </location>
    <ligand>
        <name>(3R)-3-methyl-D-ornithine</name>
        <dbReference type="ChEBI" id="CHEBI:64642"/>
    </ligand>
</feature>
<dbReference type="EMBL" id="LHYE01000044">
    <property type="protein sequence ID" value="KXB06483.1"/>
    <property type="molecule type" value="Genomic_DNA"/>
</dbReference>
<feature type="binding site" evidence="6">
    <location>
        <position position="161"/>
    </location>
    <ligand>
        <name>(3R)-3-methyl-D-ornithine</name>
        <dbReference type="ChEBI" id="CHEBI:64642"/>
    </ligand>
</feature>
<feature type="binding site" evidence="6">
    <location>
        <position position="69"/>
    </location>
    <ligand>
        <name>S-adenosyl-L-methionine</name>
        <dbReference type="ChEBI" id="CHEBI:59789"/>
    </ligand>
</feature>
<feature type="binding site" evidence="5">
    <location>
        <position position="67"/>
    </location>
    <ligand>
        <name>[4Fe-4S] cluster</name>
        <dbReference type="ChEBI" id="CHEBI:49883"/>
        <note>4Fe-4S-S-AdoMet</note>
    </ligand>
</feature>
<evidence type="ECO:0000313" key="8">
    <source>
        <dbReference type="EMBL" id="KXB06483.1"/>
    </source>
</evidence>
<feature type="binding site" evidence="6">
    <location>
        <position position="288"/>
    </location>
    <ligand>
        <name>(3R)-3-methyl-D-ornithine</name>
        <dbReference type="ChEBI" id="CHEBI:64642"/>
    </ligand>
</feature>
<dbReference type="InterPro" id="IPR023891">
    <property type="entry name" value="Pyrrolys_PylB"/>
</dbReference>
<sequence>MDLDTAIERAREGKFEKEDIERLLSPKNKEERSFILKKAKEIKEKHFSNEIFLYGFVYFSTYCKNNCRFCFFRRENKLAPRYRKDKKEIIKIAETLIREGVNLVDLTSGDDPYYNQNFGELLDIVNDISKLGCSVMVSPGVVDKEETNKLLDSGADWYALYQETHSPKLYKKLRINQSFQSRVKARENAAKTGMLVEDGILLGVGESKEDLANSIMTMARKNLAQVRCMLYVRHDGVPLRKKSLSADYPLITALLRITNPRKLVPASLDIDGLKGIEKLIEAGANVITSIVPPNFQLAGVAQHEYGIESGERSTNSVKSFLRKKGLKPASNQSLATYQQKMAENN</sequence>
<organism evidence="8 9">
    <name type="scientific">candidate division MSBL1 archaeon SCGC-AAA382A20</name>
    <dbReference type="NCBI Taxonomy" id="1698280"/>
    <lineage>
        <taxon>Archaea</taxon>
        <taxon>Methanobacteriati</taxon>
        <taxon>Methanobacteriota</taxon>
        <taxon>candidate division MSBL1</taxon>
    </lineage>
</organism>
<dbReference type="PANTHER" id="PTHR43726:SF1">
    <property type="entry name" value="BIOTIN SYNTHASE"/>
    <property type="match status" value="1"/>
</dbReference>